<accession>A0A173TKN0</accession>
<dbReference type="Proteomes" id="UP000095553">
    <property type="component" value="Unassembled WGS sequence"/>
</dbReference>
<keyword evidence="1" id="KW-0732">Signal</keyword>
<evidence type="ECO:0000256" key="1">
    <source>
        <dbReference type="SAM" id="SignalP"/>
    </source>
</evidence>
<evidence type="ECO:0000313" key="3">
    <source>
        <dbReference type="Proteomes" id="UP000095553"/>
    </source>
</evidence>
<name>A0A173TKN0_ANAHA</name>
<reference evidence="2 3" key="1">
    <citation type="submission" date="2015-09" db="EMBL/GenBank/DDBJ databases">
        <authorList>
            <consortium name="Pathogen Informatics"/>
        </authorList>
    </citation>
    <scope>NUCLEOTIDE SEQUENCE [LARGE SCALE GENOMIC DNA]</scope>
    <source>
        <strain evidence="2 3">2789STDY5834959</strain>
    </source>
</reference>
<feature type="signal peptide" evidence="1">
    <location>
        <begin position="1"/>
        <end position="21"/>
    </location>
</feature>
<dbReference type="AlphaFoldDB" id="A0A173TKN0"/>
<organism evidence="2 3">
    <name type="scientific">Anaerostipes hadrus</name>
    <dbReference type="NCBI Taxonomy" id="649756"/>
    <lineage>
        <taxon>Bacteria</taxon>
        <taxon>Bacillati</taxon>
        <taxon>Bacillota</taxon>
        <taxon>Clostridia</taxon>
        <taxon>Lachnospirales</taxon>
        <taxon>Lachnospiraceae</taxon>
        <taxon>Anaerostipes</taxon>
    </lineage>
</organism>
<gene>
    <name evidence="2" type="ORF">ERS852571_02068</name>
</gene>
<dbReference type="EMBL" id="CYXY01000012">
    <property type="protein sequence ID" value="CUN02806.1"/>
    <property type="molecule type" value="Genomic_DNA"/>
</dbReference>
<dbReference type="RefSeq" id="WP_055073051.1">
    <property type="nucleotide sequence ID" value="NZ_CP193929.1"/>
</dbReference>
<evidence type="ECO:0008006" key="4">
    <source>
        <dbReference type="Google" id="ProtNLM"/>
    </source>
</evidence>
<protein>
    <recommendedName>
        <fullName evidence="4">Bacterial Ig domain-containing protein</fullName>
    </recommendedName>
</protein>
<feature type="chain" id="PRO_5008012400" description="Bacterial Ig domain-containing protein" evidence="1">
    <location>
        <begin position="22"/>
        <end position="365"/>
    </location>
</feature>
<sequence length="365" mass="41584">MKRFFILVMCLCMAVPINVCAANQKIKVNPVYQNSKVIKGKTKKRYRVQAKIGKKKYQTKADCKGNFRLRIPKQSVGKSFYIKVYRGKRYILKKKIHVLTKSIKVQKFSIKNKIIKGYARPGYRIKITMNHKSYQTKASRVKGSFKIQMKRPAGNATAKISLYNKKGKYIKSAKYSAYNKKSNKKDQNTKKAQYTTADGKKYTGKVPEFDDPINLSAVEKQMNEAGMEYDDSKTIIETSSGRAFMNATSGHGQGYYGWISYYMETESDNQWQWYHAKNGITLYYITATTGDLRNTPTPDCNDPTTYEGKIESGQTGKFSPTYKSSRDLSYLGIKIVGYKNQKPVIYYAVSEQLMAGTIGIAPQIQ</sequence>
<evidence type="ECO:0000313" key="2">
    <source>
        <dbReference type="EMBL" id="CUN02806.1"/>
    </source>
</evidence>
<proteinExistence type="predicted"/>